<feature type="compositionally biased region" description="Polar residues" evidence="6">
    <location>
        <begin position="150"/>
        <end position="163"/>
    </location>
</feature>
<feature type="compositionally biased region" description="Polar residues" evidence="6">
    <location>
        <begin position="585"/>
        <end position="602"/>
    </location>
</feature>
<keyword evidence="4" id="KW-0862">Zinc</keyword>
<feature type="region of interest" description="Disordered" evidence="6">
    <location>
        <begin position="530"/>
        <end position="560"/>
    </location>
</feature>
<sequence length="686" mass="74729">MGDRESETKKLLAKLEELEREEGEIEVLELGSRNSICQEREEGEIHGDEGEEEQEEIPGRVTGSAGLYDTDAGTGFEIAGNGFVDENRPNSRKKEVADEGAPSGVVQVQAYECFIGDENGASSDMEIEEDIPSPLLRGTHVSAYFDKESTNSPVGGIESQSRNGDAKNDVESTLKRKRLPDLGSNPVIQVSYEGLPSSPTPDNPFTARESKKKLQDALHEWSYWHSRRYSSSSGACTEPLESGTDVYSPALYVETTSNGSVSVWMDRPSKLSRKNETEDVFGSAVQEKGEEIPLYDRACVSALSSQDAVDRSDGFIIIEPEESSRCFNCGAYTHSLLNCTRPRDANAIKKSRQSHSEKKGGFIRGRAPTRYYQSSPGGKFDDIKPGALGNETRQSLGIGEHDPPPWLHRMRELGYPPGYLEDPEEESSEVEIFGGIGDEATSDGGKEPTEDGEIVEKKKPSEDLLVAKKMTVEFPGINAPIPENADKRMWTSPSEAHGAQTQRNIKRLCQSLGTTASGGSEAGVIPHSFLWSASTSDPPSRDGNTPGSNSSHSTQWSRHGSSAAYGLVNAPVDLMDSWKRRDGETSSGPRSSARDTQQTLPSPTGLASPLRSMFRAPGFGDVLSTQPSPHIYSRHNQYHPQAPILSSLPIPNNPNEAWLKAQAALGVLQSDHKTSSSSSQPQWGRR</sequence>
<organism evidence="8 9">
    <name type="scientific">Marchantia polymorpha subsp. ruderalis</name>
    <dbReference type="NCBI Taxonomy" id="1480154"/>
    <lineage>
        <taxon>Eukaryota</taxon>
        <taxon>Viridiplantae</taxon>
        <taxon>Streptophyta</taxon>
        <taxon>Embryophyta</taxon>
        <taxon>Marchantiophyta</taxon>
        <taxon>Marchantiopsida</taxon>
        <taxon>Marchantiidae</taxon>
        <taxon>Marchantiales</taxon>
        <taxon>Marchantiaceae</taxon>
        <taxon>Marchantia</taxon>
    </lineage>
</organism>
<evidence type="ECO:0000256" key="1">
    <source>
        <dbReference type="ARBA" id="ARBA00004123"/>
    </source>
</evidence>
<feature type="region of interest" description="Disordered" evidence="6">
    <location>
        <begin position="146"/>
        <end position="171"/>
    </location>
</feature>
<evidence type="ECO:0000313" key="9">
    <source>
        <dbReference type="Proteomes" id="UP000077202"/>
    </source>
</evidence>
<proteinExistence type="predicted"/>
<comment type="subcellular location">
    <subcellularLocation>
        <location evidence="1">Nucleus</location>
    </subcellularLocation>
</comment>
<evidence type="ECO:0000259" key="7">
    <source>
        <dbReference type="SMART" id="SM00581"/>
    </source>
</evidence>
<protein>
    <recommendedName>
        <fullName evidence="7">PSP proline-rich domain-containing protein</fullName>
    </recommendedName>
</protein>
<dbReference type="Pfam" id="PF04046">
    <property type="entry name" value="PSP"/>
    <property type="match status" value="1"/>
</dbReference>
<feature type="compositionally biased region" description="Basic and acidic residues" evidence="6">
    <location>
        <begin position="38"/>
        <end position="48"/>
    </location>
</feature>
<keyword evidence="9" id="KW-1185">Reference proteome</keyword>
<dbReference type="GO" id="GO:0071013">
    <property type="term" value="C:catalytic step 2 spliceosome"/>
    <property type="evidence" value="ECO:0007669"/>
    <property type="project" value="TreeGrafter"/>
</dbReference>
<feature type="region of interest" description="Disordered" evidence="6">
    <location>
        <begin position="478"/>
        <end position="501"/>
    </location>
</feature>
<name>A0A176VX89_MARPO</name>
<feature type="region of interest" description="Disordered" evidence="6">
    <location>
        <begin position="579"/>
        <end position="637"/>
    </location>
</feature>
<evidence type="ECO:0000256" key="4">
    <source>
        <dbReference type="ARBA" id="ARBA00022833"/>
    </source>
</evidence>
<feature type="region of interest" description="Disordered" evidence="6">
    <location>
        <begin position="35"/>
        <end position="102"/>
    </location>
</feature>
<reference evidence="8" key="1">
    <citation type="submission" date="2016-03" db="EMBL/GenBank/DDBJ databases">
        <title>Mechanisms controlling the formation of the plant cell surface in tip-growing cells are functionally conserved among land plants.</title>
        <authorList>
            <person name="Honkanen S."/>
            <person name="Jones V.A."/>
            <person name="Morieri G."/>
            <person name="Champion C."/>
            <person name="Hetherington A.J."/>
            <person name="Kelly S."/>
            <person name="Saint-Marcoux D."/>
            <person name="Proust H."/>
            <person name="Prescott H."/>
            <person name="Dolan L."/>
        </authorList>
    </citation>
    <scope>NUCLEOTIDE SEQUENCE [LARGE SCALE GENOMIC DNA]</scope>
    <source>
        <tissue evidence="8">Whole gametophyte</tissue>
    </source>
</reference>
<gene>
    <name evidence="8" type="ORF">AXG93_523s1070</name>
</gene>
<feature type="compositionally biased region" description="Polar residues" evidence="6">
    <location>
        <begin position="491"/>
        <end position="501"/>
    </location>
</feature>
<dbReference type="Proteomes" id="UP000077202">
    <property type="component" value="Unassembled WGS sequence"/>
</dbReference>
<keyword evidence="3" id="KW-0863">Zinc-finger</keyword>
<dbReference type="GO" id="GO:0008270">
    <property type="term" value="F:zinc ion binding"/>
    <property type="evidence" value="ECO:0007669"/>
    <property type="project" value="UniProtKB-KW"/>
</dbReference>
<accession>A0A176VX89</accession>
<evidence type="ECO:0000256" key="5">
    <source>
        <dbReference type="ARBA" id="ARBA00023242"/>
    </source>
</evidence>
<evidence type="ECO:0000256" key="2">
    <source>
        <dbReference type="ARBA" id="ARBA00022723"/>
    </source>
</evidence>
<feature type="compositionally biased region" description="Basic and acidic residues" evidence="6">
    <location>
        <begin position="85"/>
        <end position="97"/>
    </location>
</feature>
<feature type="domain" description="PSP proline-rich" evidence="7">
    <location>
        <begin position="380"/>
        <end position="432"/>
    </location>
</feature>
<dbReference type="GO" id="GO:0003723">
    <property type="term" value="F:RNA binding"/>
    <property type="evidence" value="ECO:0007669"/>
    <property type="project" value="TreeGrafter"/>
</dbReference>
<dbReference type="PANTHER" id="PTHR13316">
    <property type="entry name" value="ZINC FINGER, CCHC DOMAIN CONTAINING 8"/>
    <property type="match status" value="1"/>
</dbReference>
<dbReference type="InterPro" id="IPR006568">
    <property type="entry name" value="PSP_pro-rich"/>
</dbReference>
<dbReference type="AlphaFoldDB" id="A0A176VX89"/>
<dbReference type="SMART" id="SM00581">
    <property type="entry name" value="PSP"/>
    <property type="match status" value="1"/>
</dbReference>
<evidence type="ECO:0000256" key="3">
    <source>
        <dbReference type="ARBA" id="ARBA00022771"/>
    </source>
</evidence>
<dbReference type="PANTHER" id="PTHR13316:SF0">
    <property type="entry name" value="ZINC FINGER CCHC DOMAIN-CONTAINING PROTEIN 8"/>
    <property type="match status" value="1"/>
</dbReference>
<dbReference type="EMBL" id="LVLJ01002435">
    <property type="protein sequence ID" value="OAE25003.1"/>
    <property type="molecule type" value="Genomic_DNA"/>
</dbReference>
<comment type="caution">
    <text evidence="8">The sequence shown here is derived from an EMBL/GenBank/DDBJ whole genome shotgun (WGS) entry which is preliminary data.</text>
</comment>
<evidence type="ECO:0000256" key="6">
    <source>
        <dbReference type="SAM" id="MobiDB-lite"/>
    </source>
</evidence>
<keyword evidence="5" id="KW-0539">Nucleus</keyword>
<feature type="compositionally biased region" description="Polar residues" evidence="6">
    <location>
        <begin position="531"/>
        <end position="560"/>
    </location>
</feature>
<evidence type="ECO:0000313" key="8">
    <source>
        <dbReference type="EMBL" id="OAE25003.1"/>
    </source>
</evidence>
<dbReference type="InterPro" id="IPR052115">
    <property type="entry name" value="NEXT_complex_subunit_ZCCHC8"/>
</dbReference>
<keyword evidence="2" id="KW-0479">Metal-binding</keyword>